<feature type="transmembrane region" description="Helical" evidence="1">
    <location>
        <begin position="9"/>
        <end position="29"/>
    </location>
</feature>
<sequence length="92" mass="10614">MHRLNTHRLASYIFIASVYLGLICLQLSLSRQSLLPASALAFFGTNELKKRNKHLLPCFRVAMEFQDPRRERSGNLYASECVARAPLHRQDR</sequence>
<keyword evidence="1" id="KW-0812">Transmembrane</keyword>
<keyword evidence="1" id="KW-0472">Membrane</keyword>
<protein>
    <submittedName>
        <fullName evidence="2">Uncharacterized protein</fullName>
    </submittedName>
</protein>
<name>A0A0E9Q368_ANGAN</name>
<proteinExistence type="predicted"/>
<reference evidence="2" key="1">
    <citation type="submission" date="2014-11" db="EMBL/GenBank/DDBJ databases">
        <authorList>
            <person name="Amaro Gonzalez C."/>
        </authorList>
    </citation>
    <scope>NUCLEOTIDE SEQUENCE</scope>
</reference>
<evidence type="ECO:0000313" key="2">
    <source>
        <dbReference type="EMBL" id="JAH11204.1"/>
    </source>
</evidence>
<evidence type="ECO:0000256" key="1">
    <source>
        <dbReference type="SAM" id="Phobius"/>
    </source>
</evidence>
<reference evidence="2" key="2">
    <citation type="journal article" date="2015" name="Fish Shellfish Immunol.">
        <title>Early steps in the European eel (Anguilla anguilla)-Vibrio vulnificus interaction in the gills: Role of the RtxA13 toxin.</title>
        <authorList>
            <person name="Callol A."/>
            <person name="Pajuelo D."/>
            <person name="Ebbesson L."/>
            <person name="Teles M."/>
            <person name="MacKenzie S."/>
            <person name="Amaro C."/>
        </authorList>
    </citation>
    <scope>NUCLEOTIDE SEQUENCE</scope>
</reference>
<keyword evidence="1" id="KW-1133">Transmembrane helix</keyword>
<accession>A0A0E9Q368</accession>
<organism evidence="2">
    <name type="scientific">Anguilla anguilla</name>
    <name type="common">European freshwater eel</name>
    <name type="synonym">Muraena anguilla</name>
    <dbReference type="NCBI Taxonomy" id="7936"/>
    <lineage>
        <taxon>Eukaryota</taxon>
        <taxon>Metazoa</taxon>
        <taxon>Chordata</taxon>
        <taxon>Craniata</taxon>
        <taxon>Vertebrata</taxon>
        <taxon>Euteleostomi</taxon>
        <taxon>Actinopterygii</taxon>
        <taxon>Neopterygii</taxon>
        <taxon>Teleostei</taxon>
        <taxon>Anguilliformes</taxon>
        <taxon>Anguillidae</taxon>
        <taxon>Anguilla</taxon>
    </lineage>
</organism>
<dbReference type="EMBL" id="GBXM01097373">
    <property type="protein sequence ID" value="JAH11204.1"/>
    <property type="molecule type" value="Transcribed_RNA"/>
</dbReference>
<dbReference type="AlphaFoldDB" id="A0A0E9Q368"/>